<evidence type="ECO:0000313" key="3">
    <source>
        <dbReference type="Proteomes" id="UP000325313"/>
    </source>
</evidence>
<reference evidence="2 3" key="1">
    <citation type="submission" date="2019-05" db="EMBL/GenBank/DDBJ databases">
        <title>Emergence of the Ug99 lineage of the wheat stem rust pathogen through somatic hybridization.</title>
        <authorList>
            <person name="Li F."/>
            <person name="Upadhyaya N.M."/>
            <person name="Sperschneider J."/>
            <person name="Matny O."/>
            <person name="Nguyen-Phuc H."/>
            <person name="Mago R."/>
            <person name="Raley C."/>
            <person name="Miller M.E."/>
            <person name="Silverstein K.A.T."/>
            <person name="Henningsen E."/>
            <person name="Hirsch C.D."/>
            <person name="Visser B."/>
            <person name="Pretorius Z.A."/>
            <person name="Steffenson B.J."/>
            <person name="Schwessinger B."/>
            <person name="Dodds P.N."/>
            <person name="Figueroa M."/>
        </authorList>
    </citation>
    <scope>NUCLEOTIDE SEQUENCE [LARGE SCALE GENOMIC DNA]</scope>
    <source>
        <strain evidence="2 3">Ug99</strain>
    </source>
</reference>
<feature type="chain" id="PRO_5023086800" evidence="1">
    <location>
        <begin position="23"/>
        <end position="183"/>
    </location>
</feature>
<feature type="signal peptide" evidence="1">
    <location>
        <begin position="1"/>
        <end position="22"/>
    </location>
</feature>
<dbReference type="AlphaFoldDB" id="A0A5B0M8W8"/>
<keyword evidence="1" id="KW-0732">Signal</keyword>
<accession>A0A5B0M8W8</accession>
<comment type="caution">
    <text evidence="2">The sequence shown here is derived from an EMBL/GenBank/DDBJ whole genome shotgun (WGS) entry which is preliminary data.</text>
</comment>
<proteinExistence type="predicted"/>
<evidence type="ECO:0000313" key="2">
    <source>
        <dbReference type="EMBL" id="KAA1072729.1"/>
    </source>
</evidence>
<dbReference type="Proteomes" id="UP000325313">
    <property type="component" value="Unassembled WGS sequence"/>
</dbReference>
<sequence>MHFLGALTSITLMVSLPFTILSNDFPNNYIMKNMQDTAKGYMEIFTADGKLAYCFTKKPNGSSQDKMTTILETGSLQKIFALSSSNDDCLARGRSVYAQLEGARQYYKLERNSTKKGGMIYRVSRGKTSVLVGRLRRQSRNNAWLDPVNGVSTFTLSTINGAPVTELATLMFYVWQKHHDCGM</sequence>
<protein>
    <submittedName>
        <fullName evidence="2">Uncharacterized protein</fullName>
    </submittedName>
</protein>
<gene>
    <name evidence="2" type="ORF">PGTUg99_023619</name>
</gene>
<dbReference type="EMBL" id="VDEP01000477">
    <property type="protein sequence ID" value="KAA1072729.1"/>
    <property type="molecule type" value="Genomic_DNA"/>
</dbReference>
<organism evidence="2 3">
    <name type="scientific">Puccinia graminis f. sp. tritici</name>
    <dbReference type="NCBI Taxonomy" id="56615"/>
    <lineage>
        <taxon>Eukaryota</taxon>
        <taxon>Fungi</taxon>
        <taxon>Dikarya</taxon>
        <taxon>Basidiomycota</taxon>
        <taxon>Pucciniomycotina</taxon>
        <taxon>Pucciniomycetes</taxon>
        <taxon>Pucciniales</taxon>
        <taxon>Pucciniaceae</taxon>
        <taxon>Puccinia</taxon>
    </lineage>
</organism>
<name>A0A5B0M8W8_PUCGR</name>
<evidence type="ECO:0000256" key="1">
    <source>
        <dbReference type="SAM" id="SignalP"/>
    </source>
</evidence>